<gene>
    <name evidence="2" type="ORF">OIU85_023669</name>
</gene>
<feature type="region of interest" description="Disordered" evidence="1">
    <location>
        <begin position="71"/>
        <end position="116"/>
    </location>
</feature>
<evidence type="ECO:0000256" key="1">
    <source>
        <dbReference type="SAM" id="MobiDB-lite"/>
    </source>
</evidence>
<dbReference type="Pfam" id="PF04646">
    <property type="entry name" value="DUF604"/>
    <property type="match status" value="1"/>
</dbReference>
<name>A0A9Q0Z442_SALVM</name>
<protein>
    <submittedName>
        <fullName evidence="2">Uncharacterized protein</fullName>
    </submittedName>
</protein>
<dbReference type="EMBL" id="JAPFFL010000006">
    <property type="protein sequence ID" value="KAJ6720478.1"/>
    <property type="molecule type" value="Genomic_DNA"/>
</dbReference>
<dbReference type="PANTHER" id="PTHR10811">
    <property type="entry name" value="FRINGE-RELATED"/>
    <property type="match status" value="1"/>
</dbReference>
<accession>A0A9Q0Z442</accession>
<dbReference type="OrthoDB" id="421979at2759"/>
<proteinExistence type="predicted"/>
<dbReference type="AlphaFoldDB" id="A0A9Q0Z442"/>
<evidence type="ECO:0000313" key="2">
    <source>
        <dbReference type="EMBL" id="KAJ6720478.1"/>
    </source>
</evidence>
<sequence length="349" mass="39865">MYYYISHRGSPYSVSNLQRSWEVSEIRIFQSSLKMSRTRLRPSHDPAIKHRLISRRLHQFFLQQQKPILASSTAPLPDRSRTLTRPGPPTSPTSFFASVDQPPHGATVACTASSGGSRAERGFHQFDIRGSAYGLLAAHPLAPLVSLHHLDGLEPLFPNHNHEDSLNSINQAYRADPPRIFQQTFCHDSKRKWSISIAWGYTVQLHPLLLPAKDLQTPVQTFKTWRSWSDGPFTFNTRPVEPDLCKRPVVFMLEQVREGGFNGSLSSYKRIEHEPGKTCKTTQYAQAMSVQRILVSSLKMDPDYWKKSYVQAPRRFCCELMNKGIMKNNSIQLRIRKCRNRESITSGLD</sequence>
<organism evidence="2 3">
    <name type="scientific">Salix viminalis</name>
    <name type="common">Common osier</name>
    <name type="synonym">Basket willow</name>
    <dbReference type="NCBI Taxonomy" id="40686"/>
    <lineage>
        <taxon>Eukaryota</taxon>
        <taxon>Viridiplantae</taxon>
        <taxon>Streptophyta</taxon>
        <taxon>Embryophyta</taxon>
        <taxon>Tracheophyta</taxon>
        <taxon>Spermatophyta</taxon>
        <taxon>Magnoliopsida</taxon>
        <taxon>eudicotyledons</taxon>
        <taxon>Gunneridae</taxon>
        <taxon>Pentapetalae</taxon>
        <taxon>rosids</taxon>
        <taxon>fabids</taxon>
        <taxon>Malpighiales</taxon>
        <taxon>Salicaceae</taxon>
        <taxon>Saliceae</taxon>
        <taxon>Salix</taxon>
    </lineage>
</organism>
<reference evidence="2" key="1">
    <citation type="submission" date="2022-11" db="EMBL/GenBank/DDBJ databases">
        <authorList>
            <person name="Hyden B.L."/>
            <person name="Feng K."/>
            <person name="Yates T."/>
            <person name="Jawdy S."/>
            <person name="Smart L.B."/>
            <person name="Muchero W."/>
        </authorList>
    </citation>
    <scope>NUCLEOTIDE SEQUENCE</scope>
    <source>
        <tissue evidence="2">Shoot tip</tissue>
    </source>
</reference>
<dbReference type="InterPro" id="IPR006740">
    <property type="entry name" value="DUF604"/>
</dbReference>
<dbReference type="Proteomes" id="UP001151529">
    <property type="component" value="Chromosome 10"/>
</dbReference>
<comment type="caution">
    <text evidence="2">The sequence shown here is derived from an EMBL/GenBank/DDBJ whole genome shotgun (WGS) entry which is preliminary data.</text>
</comment>
<evidence type="ECO:0000313" key="3">
    <source>
        <dbReference type="Proteomes" id="UP001151529"/>
    </source>
</evidence>
<reference evidence="2" key="2">
    <citation type="journal article" date="2023" name="Int. J. Mol. Sci.">
        <title>De Novo Assembly and Annotation of 11 Diverse Shrub Willow (Salix) Genomes Reveals Novel Gene Organization in Sex-Linked Regions.</title>
        <authorList>
            <person name="Hyden B."/>
            <person name="Feng K."/>
            <person name="Yates T.B."/>
            <person name="Jawdy S."/>
            <person name="Cereghino C."/>
            <person name="Smart L.B."/>
            <person name="Muchero W."/>
        </authorList>
    </citation>
    <scope>NUCLEOTIDE SEQUENCE [LARGE SCALE GENOMIC DNA]</scope>
    <source>
        <tissue evidence="2">Shoot tip</tissue>
    </source>
</reference>
<keyword evidence="3" id="KW-1185">Reference proteome</keyword>